<name>A0A2W5U9T8_9CORY</name>
<dbReference type="RefSeq" id="WP_303734417.1">
    <property type="nucleotide sequence ID" value="NZ_CAKZHK010000010.1"/>
</dbReference>
<dbReference type="AlphaFoldDB" id="A0A2W5U9T8"/>
<gene>
    <name evidence="2" type="ORF">DI525_03540</name>
</gene>
<evidence type="ECO:0000256" key="1">
    <source>
        <dbReference type="SAM" id="Phobius"/>
    </source>
</evidence>
<dbReference type="Proteomes" id="UP000249432">
    <property type="component" value="Unassembled WGS sequence"/>
</dbReference>
<proteinExistence type="predicted"/>
<comment type="caution">
    <text evidence="2">The sequence shown here is derived from an EMBL/GenBank/DDBJ whole genome shotgun (WGS) entry which is preliminary data.</text>
</comment>
<accession>A0A2W5U9T8</accession>
<sequence>MTPQVTLTIISVFIGFFLFTASFASFMYKKPAKVTWWLFGIAVFFITVVPVTVAVFWATLIN</sequence>
<reference evidence="2 3" key="1">
    <citation type="submission" date="2017-08" db="EMBL/GenBank/DDBJ databases">
        <title>Infants hospitalized years apart are colonized by the same room-sourced microbial strains.</title>
        <authorList>
            <person name="Brooks B."/>
            <person name="Olm M.R."/>
            <person name="Firek B.A."/>
            <person name="Baker R."/>
            <person name="Thomas B.C."/>
            <person name="Morowitz M.J."/>
            <person name="Banfield J.F."/>
        </authorList>
    </citation>
    <scope>NUCLEOTIDE SEQUENCE [LARGE SCALE GENOMIC DNA]</scope>
    <source>
        <strain evidence="2">S2_003_000_R1_3</strain>
    </source>
</reference>
<protein>
    <submittedName>
        <fullName evidence="2">Uncharacterized protein</fullName>
    </submittedName>
</protein>
<keyword evidence="1" id="KW-0812">Transmembrane</keyword>
<evidence type="ECO:0000313" key="2">
    <source>
        <dbReference type="EMBL" id="PZR05728.1"/>
    </source>
</evidence>
<keyword evidence="1" id="KW-0472">Membrane</keyword>
<organism evidence="2 3">
    <name type="scientific">Corynebacterium kroppenstedtii</name>
    <dbReference type="NCBI Taxonomy" id="161879"/>
    <lineage>
        <taxon>Bacteria</taxon>
        <taxon>Bacillati</taxon>
        <taxon>Actinomycetota</taxon>
        <taxon>Actinomycetes</taxon>
        <taxon>Mycobacteriales</taxon>
        <taxon>Corynebacteriaceae</taxon>
        <taxon>Corynebacterium</taxon>
    </lineage>
</organism>
<feature type="transmembrane region" description="Helical" evidence="1">
    <location>
        <begin position="34"/>
        <end position="60"/>
    </location>
</feature>
<evidence type="ECO:0000313" key="3">
    <source>
        <dbReference type="Proteomes" id="UP000249432"/>
    </source>
</evidence>
<keyword evidence="1" id="KW-1133">Transmembrane helix</keyword>
<feature type="transmembrane region" description="Helical" evidence="1">
    <location>
        <begin position="7"/>
        <end position="28"/>
    </location>
</feature>
<dbReference type="EMBL" id="QFRA01000005">
    <property type="protein sequence ID" value="PZR05728.1"/>
    <property type="molecule type" value="Genomic_DNA"/>
</dbReference>